<dbReference type="OrthoDB" id="3473305at2759"/>
<evidence type="ECO:0000313" key="2">
    <source>
        <dbReference type="EMBL" id="KAF3766813.1"/>
    </source>
</evidence>
<reference evidence="2" key="1">
    <citation type="journal article" date="2020" name="Phytopathology">
        <title>Genome sequence of the chestnut blight fungus Cryphonectria parasitica EP155: A fundamental resource for an archetypical invasive plant pathogen.</title>
        <authorList>
            <person name="Crouch J.A."/>
            <person name="Dawe A."/>
            <person name="Aerts A."/>
            <person name="Barry K."/>
            <person name="Churchill A.C.L."/>
            <person name="Grimwood J."/>
            <person name="Hillman B."/>
            <person name="Milgroom M.G."/>
            <person name="Pangilinan J."/>
            <person name="Smith M."/>
            <person name="Salamov A."/>
            <person name="Schmutz J."/>
            <person name="Yadav J."/>
            <person name="Grigoriev I.V."/>
            <person name="Nuss D."/>
        </authorList>
    </citation>
    <scope>NUCLEOTIDE SEQUENCE</scope>
    <source>
        <strain evidence="2">EP155</strain>
    </source>
</reference>
<organism evidence="2 3">
    <name type="scientific">Cryphonectria parasitica (strain ATCC 38755 / EP155)</name>
    <dbReference type="NCBI Taxonomy" id="660469"/>
    <lineage>
        <taxon>Eukaryota</taxon>
        <taxon>Fungi</taxon>
        <taxon>Dikarya</taxon>
        <taxon>Ascomycota</taxon>
        <taxon>Pezizomycotina</taxon>
        <taxon>Sordariomycetes</taxon>
        <taxon>Sordariomycetidae</taxon>
        <taxon>Diaporthales</taxon>
        <taxon>Cryphonectriaceae</taxon>
        <taxon>Cryphonectria-Endothia species complex</taxon>
        <taxon>Cryphonectria</taxon>
    </lineage>
</organism>
<sequence>MAAFASLTIELRLTVYRLALTPEPGVCTFSVYDYLRRSPMYGAPLTTAGGNAVWPVPKRRFAAIAHVCREFHDFALRFFQQDYYGHDNYCAVPTDIPDPTGLSYYVGRATRPLQPDTDMLFINTASDLLELLSILTSAS</sequence>
<dbReference type="Pfam" id="PF20150">
    <property type="entry name" value="2EXR"/>
    <property type="match status" value="1"/>
</dbReference>
<dbReference type="RefSeq" id="XP_040777774.1">
    <property type="nucleotide sequence ID" value="XM_040923153.1"/>
</dbReference>
<accession>A0A9P4Y4Z6</accession>
<name>A0A9P4Y4Z6_CRYP1</name>
<dbReference type="AlphaFoldDB" id="A0A9P4Y4Z6"/>
<evidence type="ECO:0000313" key="3">
    <source>
        <dbReference type="Proteomes" id="UP000803844"/>
    </source>
</evidence>
<feature type="domain" description="2EXR" evidence="1">
    <location>
        <begin position="3"/>
        <end position="118"/>
    </location>
</feature>
<dbReference type="Proteomes" id="UP000803844">
    <property type="component" value="Unassembled WGS sequence"/>
</dbReference>
<feature type="non-terminal residue" evidence="2">
    <location>
        <position position="139"/>
    </location>
</feature>
<evidence type="ECO:0000259" key="1">
    <source>
        <dbReference type="Pfam" id="PF20150"/>
    </source>
</evidence>
<dbReference type="EMBL" id="MU032346">
    <property type="protein sequence ID" value="KAF3766813.1"/>
    <property type="molecule type" value="Genomic_DNA"/>
</dbReference>
<comment type="caution">
    <text evidence="2">The sequence shown here is derived from an EMBL/GenBank/DDBJ whole genome shotgun (WGS) entry which is preliminary data.</text>
</comment>
<gene>
    <name evidence="2" type="ORF">M406DRAFT_355369</name>
</gene>
<dbReference type="InterPro" id="IPR045518">
    <property type="entry name" value="2EXR"/>
</dbReference>
<proteinExistence type="predicted"/>
<keyword evidence="3" id="KW-1185">Reference proteome</keyword>
<protein>
    <recommendedName>
        <fullName evidence="1">2EXR domain-containing protein</fullName>
    </recommendedName>
</protein>
<dbReference type="GeneID" id="63840282"/>